<dbReference type="AlphaFoldDB" id="A0A1G1WPJ9"/>
<reference evidence="1 2" key="1">
    <citation type="journal article" date="2016" name="Nat. Commun.">
        <title>Thousands of microbial genomes shed light on interconnected biogeochemical processes in an aquifer system.</title>
        <authorList>
            <person name="Anantharaman K."/>
            <person name="Brown C.T."/>
            <person name="Hug L.A."/>
            <person name="Sharon I."/>
            <person name="Castelle C.J."/>
            <person name="Probst A.J."/>
            <person name="Thomas B.C."/>
            <person name="Singh A."/>
            <person name="Wilkins M.J."/>
            <person name="Karaoz U."/>
            <person name="Brodie E.L."/>
            <person name="Williams K.H."/>
            <person name="Hubbard S.S."/>
            <person name="Banfield J.F."/>
        </authorList>
    </citation>
    <scope>NUCLEOTIDE SEQUENCE [LARGE SCALE GENOMIC DNA]</scope>
</reference>
<sequence length="98" mass="11198">MRLTIQLEERAMHLLAPDEGRSGDAPVWQLLFDGIDKGWSEEGTAVASQDSSLPHLCNRVEGLLYNNIRSSLVDEMWESQIKPKIEEFYGQYQSSQEK</sequence>
<proteinExistence type="predicted"/>
<dbReference type="EMBL" id="MHCZ01000024">
    <property type="protein sequence ID" value="OGY29672.1"/>
    <property type="molecule type" value="Genomic_DNA"/>
</dbReference>
<evidence type="ECO:0000313" key="1">
    <source>
        <dbReference type="EMBL" id="OGY29672.1"/>
    </source>
</evidence>
<comment type="caution">
    <text evidence="1">The sequence shown here is derived from an EMBL/GenBank/DDBJ whole genome shotgun (WGS) entry which is preliminary data.</text>
</comment>
<evidence type="ECO:0000313" key="2">
    <source>
        <dbReference type="Proteomes" id="UP000178068"/>
    </source>
</evidence>
<accession>A0A1G1WPJ9</accession>
<name>A0A1G1WPJ9_9BACT</name>
<organism evidence="1 2">
    <name type="scientific">Candidatus Woykebacteria bacterium RIFCSPHIGHO2_12_FULL_45_10</name>
    <dbReference type="NCBI Taxonomy" id="1802603"/>
    <lineage>
        <taxon>Bacteria</taxon>
        <taxon>Candidatus Woykeibacteriota</taxon>
    </lineage>
</organism>
<dbReference type="Proteomes" id="UP000178068">
    <property type="component" value="Unassembled WGS sequence"/>
</dbReference>
<gene>
    <name evidence="1" type="ORF">A3F35_02435</name>
</gene>
<protein>
    <submittedName>
        <fullName evidence="1">Uncharacterized protein</fullName>
    </submittedName>
</protein>